<evidence type="ECO:0000313" key="1">
    <source>
        <dbReference type="EMBL" id="MBB5511337.1"/>
    </source>
</evidence>
<dbReference type="Proteomes" id="UP000580797">
    <property type="component" value="Unassembled WGS sequence"/>
</dbReference>
<dbReference type="AlphaFoldDB" id="A0A7W8TR15"/>
<gene>
    <name evidence="1" type="ORF">HD598_000024</name>
</gene>
<reference evidence="1 2" key="1">
    <citation type="submission" date="2020-08" db="EMBL/GenBank/DDBJ databases">
        <title>Sequencing the genomes of 1000 actinobacteria strains.</title>
        <authorList>
            <person name="Klenk H.-P."/>
        </authorList>
    </citation>
    <scope>NUCLEOTIDE SEQUENCE [LARGE SCALE GENOMIC DNA]</scope>
    <source>
        <strain evidence="1 2">DSM 105783</strain>
    </source>
</reference>
<name>A0A7W8TR15_9MICC</name>
<proteinExistence type="predicted"/>
<dbReference type="EMBL" id="JACHDR010000001">
    <property type="protein sequence ID" value="MBB5511337.1"/>
    <property type="molecule type" value="Genomic_DNA"/>
</dbReference>
<evidence type="ECO:0000313" key="2">
    <source>
        <dbReference type="Proteomes" id="UP000580797"/>
    </source>
</evidence>
<sequence>MTEAEANGYEVAESSESQRVAQLEGGYAEDWWRAMYSCFDEVERLPLMGVNTTPSQPSSVDRGMLDSFNALIATDAFSEIRGFWRECIESKGISPDDSARVLVPKIPEPGESQIRIAIGDVECKQQHSVVQKLADAEAVIQAGYIRSHEAELVEYRKQADEIVAKARDIIASG</sequence>
<accession>A0A7W8TR15</accession>
<comment type="caution">
    <text evidence="1">The sequence shown here is derived from an EMBL/GenBank/DDBJ whole genome shotgun (WGS) entry which is preliminary data.</text>
</comment>
<dbReference type="RefSeq" id="WP_183662758.1">
    <property type="nucleotide sequence ID" value="NZ_JACHDR010000001.1"/>
</dbReference>
<protein>
    <submittedName>
        <fullName evidence="1">Uncharacterized protein</fullName>
    </submittedName>
</protein>
<organism evidence="1 2">
    <name type="scientific">Neomicrococcus aestuarii</name>
    <dbReference type="NCBI Taxonomy" id="556325"/>
    <lineage>
        <taxon>Bacteria</taxon>
        <taxon>Bacillati</taxon>
        <taxon>Actinomycetota</taxon>
        <taxon>Actinomycetes</taxon>
        <taxon>Micrococcales</taxon>
        <taxon>Micrococcaceae</taxon>
        <taxon>Neomicrococcus</taxon>
    </lineage>
</organism>